<dbReference type="PIRSF" id="PIRSF037225">
    <property type="entry name" value="UCP037225"/>
    <property type="match status" value="1"/>
</dbReference>
<keyword evidence="2" id="KW-1185">Reference proteome</keyword>
<reference evidence="1 2" key="1">
    <citation type="submission" date="2022-10" db="EMBL/GenBank/DDBJ databases">
        <title>Xanthomonas sp. H13-6.</title>
        <authorList>
            <person name="Liu X."/>
            <person name="Deng Z."/>
            <person name="Jiang Y."/>
            <person name="Yu T."/>
            <person name="Ai J."/>
        </authorList>
    </citation>
    <scope>NUCLEOTIDE SEQUENCE [LARGE SCALE GENOMIC DNA]</scope>
    <source>
        <strain evidence="1 2">H13-6</strain>
    </source>
</reference>
<sequence>MSMDTQFVTLQCPYCGEATDLVVDVSIRQQQYIEDCQVCCRPMQVRVSVDEDDLAQVQVLSEDDG</sequence>
<organism evidence="1 2">
    <name type="scientific">Xanthomonas chitinilytica</name>
    <dbReference type="NCBI Taxonomy" id="2989819"/>
    <lineage>
        <taxon>Bacteria</taxon>
        <taxon>Pseudomonadati</taxon>
        <taxon>Pseudomonadota</taxon>
        <taxon>Gammaproteobacteria</taxon>
        <taxon>Lysobacterales</taxon>
        <taxon>Lysobacteraceae</taxon>
        <taxon>Xanthomonas</taxon>
    </lineage>
</organism>
<dbReference type="InterPro" id="IPR025990">
    <property type="entry name" value="zinc_ribbon_bacterial"/>
</dbReference>
<dbReference type="RefSeq" id="WP_265128605.1">
    <property type="nucleotide sequence ID" value="NZ_JAPCHY010000012.1"/>
</dbReference>
<dbReference type="Proteomes" id="UP001209922">
    <property type="component" value="Unassembled WGS sequence"/>
</dbReference>
<accession>A0ABT3JYQ2</accession>
<proteinExistence type="predicted"/>
<dbReference type="Pfam" id="PF14255">
    <property type="entry name" value="Zn_ribbon_21"/>
    <property type="match status" value="1"/>
</dbReference>
<gene>
    <name evidence="1" type="ORF">OK345_14045</name>
</gene>
<protein>
    <submittedName>
        <fullName evidence="1">CPXCG motif-containing cysteine-rich protein</fullName>
    </submittedName>
</protein>
<comment type="caution">
    <text evidence="1">The sequence shown here is derived from an EMBL/GenBank/DDBJ whole genome shotgun (WGS) entry which is preliminary data.</text>
</comment>
<dbReference type="InterPro" id="IPR017143">
    <property type="entry name" value="UCP037225"/>
</dbReference>
<name>A0ABT3JYQ2_9XANT</name>
<evidence type="ECO:0000313" key="1">
    <source>
        <dbReference type="EMBL" id="MCW4473621.1"/>
    </source>
</evidence>
<evidence type="ECO:0000313" key="2">
    <source>
        <dbReference type="Proteomes" id="UP001209922"/>
    </source>
</evidence>
<dbReference type="EMBL" id="JAPCHY010000012">
    <property type="protein sequence ID" value="MCW4473621.1"/>
    <property type="molecule type" value="Genomic_DNA"/>
</dbReference>